<keyword evidence="10" id="KW-1185">Reference proteome</keyword>
<dbReference type="EMBL" id="CP003221">
    <property type="protein sequence ID" value="EGJ48463.1"/>
    <property type="molecule type" value="Genomic_DNA"/>
</dbReference>
<dbReference type="HOGENOM" id="CLU_055261_2_2_7"/>
<dbReference type="eggNOG" id="COG3293">
    <property type="taxonomic scope" value="Bacteria"/>
</dbReference>
<dbReference type="EMBL" id="CP003221">
    <property type="protein sequence ID" value="EGJ51548.1"/>
    <property type="molecule type" value="Genomic_DNA"/>
</dbReference>
<organism evidence="4 10">
    <name type="scientific">Desulfocurvibacter africanus subsp. africanus str. Walvis Bay</name>
    <dbReference type="NCBI Taxonomy" id="690850"/>
    <lineage>
        <taxon>Bacteria</taxon>
        <taxon>Pseudomonadati</taxon>
        <taxon>Thermodesulfobacteriota</taxon>
        <taxon>Desulfovibrionia</taxon>
        <taxon>Desulfovibrionales</taxon>
        <taxon>Desulfovibrionaceae</taxon>
        <taxon>Desulfocurvibacter</taxon>
    </lineage>
</organism>
<evidence type="ECO:0000313" key="5">
    <source>
        <dbReference type="EMBL" id="EGJ50054.1"/>
    </source>
</evidence>
<dbReference type="GO" id="GO:0003677">
    <property type="term" value="F:DNA binding"/>
    <property type="evidence" value="ECO:0007669"/>
    <property type="project" value="InterPro"/>
</dbReference>
<feature type="domain" description="Transposase IS4-like" evidence="1">
    <location>
        <begin position="98"/>
        <end position="258"/>
    </location>
</feature>
<dbReference type="KEGG" id="daf:Desaf_3306"/>
<dbReference type="Pfam" id="PF13340">
    <property type="entry name" value="DUF4096"/>
    <property type="match status" value="1"/>
</dbReference>
<dbReference type="KEGG" id="daf:Desaf_2515"/>
<name>F3YTT2_DESAF</name>
<protein>
    <submittedName>
        <fullName evidence="4">Uncharacterized protein</fullName>
    </submittedName>
</protein>
<dbReference type="KEGG" id="daf:Desaf_2359"/>
<dbReference type="KEGG" id="daf:Desaf_1718"/>
<dbReference type="KEGG" id="daf:Desaf_3258"/>
<reference evidence="4" key="2">
    <citation type="submission" date="2013-02" db="EMBL/GenBank/DDBJ databases">
        <title>Closure of Desulfovibrio africanus str. Walvis Bay.</title>
        <authorList>
            <person name="Hurt R.A.Jr."/>
            <person name="Elias D.A."/>
            <person name="Land M.L."/>
            <person name="Brown S.D."/>
        </authorList>
    </citation>
    <scope>NUCLEOTIDE SEQUENCE</scope>
    <source>
        <strain evidence="4">Walvis Bay</strain>
    </source>
</reference>
<evidence type="ECO:0000259" key="1">
    <source>
        <dbReference type="Pfam" id="PF01609"/>
    </source>
</evidence>
<dbReference type="GO" id="GO:0004803">
    <property type="term" value="F:transposase activity"/>
    <property type="evidence" value="ECO:0007669"/>
    <property type="project" value="InterPro"/>
</dbReference>
<evidence type="ECO:0000259" key="2">
    <source>
        <dbReference type="Pfam" id="PF13340"/>
    </source>
</evidence>
<accession>F3YTT2</accession>
<dbReference type="EMBL" id="CP003221">
    <property type="protein sequence ID" value="EGJ50054.1"/>
    <property type="molecule type" value="Genomic_DNA"/>
</dbReference>
<dbReference type="Proteomes" id="UP000007844">
    <property type="component" value="Chromosome"/>
</dbReference>
<evidence type="ECO:0000313" key="10">
    <source>
        <dbReference type="Proteomes" id="UP000007844"/>
    </source>
</evidence>
<evidence type="ECO:0000313" key="3">
    <source>
        <dbReference type="EMBL" id="EGJ48391.1"/>
    </source>
</evidence>
<dbReference type="GO" id="GO:0006313">
    <property type="term" value="P:DNA transposition"/>
    <property type="evidence" value="ECO:0007669"/>
    <property type="project" value="InterPro"/>
</dbReference>
<reference evidence="4 10" key="1">
    <citation type="journal article" date="2011" name="J. Bacteriol.">
        <title>Genome sequence of the mercury-methylating and pleomorphic Desulfovibrio africanus Strain Walvis Bay.</title>
        <authorList>
            <person name="Brown S.D."/>
            <person name="Wall J.D."/>
            <person name="Kucken A.M."/>
            <person name="Gilmour C.C."/>
            <person name="Podar M."/>
            <person name="Brandt C.C."/>
            <person name="Teshima H."/>
            <person name="Detter J.C."/>
            <person name="Han C.S."/>
            <person name="Land M.L."/>
            <person name="Lucas S."/>
            <person name="Han J."/>
            <person name="Pennacchio L."/>
            <person name="Nolan M."/>
            <person name="Pitluck S."/>
            <person name="Woyke T."/>
            <person name="Goodwin L."/>
            <person name="Palumbo A.V."/>
            <person name="Elias D.A."/>
        </authorList>
    </citation>
    <scope>NUCLEOTIDE SEQUENCE [LARGE SCALE GENOMIC DNA]</scope>
    <source>
        <strain evidence="4 10">Walvis Bay</strain>
    </source>
</reference>
<dbReference type="EMBL" id="CP003221">
    <property type="protein sequence ID" value="EGJ50683.1"/>
    <property type="molecule type" value="Genomic_DNA"/>
</dbReference>
<feature type="domain" description="Insertion element IS402-like" evidence="2">
    <location>
        <begin position="7"/>
        <end position="79"/>
    </location>
</feature>
<reference evidence="4" key="3">
    <citation type="journal article" date="2019" name="Front. Microbiol.">
        <title>Sulfate-Reducing Bacteria That Produce Exopolymers Thrive in the Calcifying Zone of a Hypersaline Cyanobacterial Mat.</title>
        <authorList>
            <person name="Spring S."/>
            <person name="Sorokin D.Y."/>
            <person name="Verbarg S."/>
            <person name="Rohde M."/>
            <person name="Woyke T."/>
            <person name="Kyrpides N.C."/>
        </authorList>
    </citation>
    <scope>NUCLEOTIDE SEQUENCE</scope>
    <source>
        <strain evidence="4">Walvis Bay</strain>
    </source>
</reference>
<dbReference type="KEGG" id="daf:Desaf_0026"/>
<gene>
    <name evidence="3" type="ORF">Desaf_0026</name>
    <name evidence="4" type="ORF">Desaf_0103</name>
    <name evidence="5" type="ORF">Desaf_1718</name>
    <name evidence="6" type="ORF">Desaf_2359</name>
    <name evidence="7" type="ORF">Desaf_2515</name>
    <name evidence="8" type="ORF">Desaf_3258</name>
    <name evidence="9" type="ORF">Desaf_3306</name>
</gene>
<dbReference type="EMBL" id="CP003221">
    <property type="protein sequence ID" value="EGJ51596.1"/>
    <property type="molecule type" value="Genomic_DNA"/>
</dbReference>
<dbReference type="InterPro" id="IPR002559">
    <property type="entry name" value="Transposase_11"/>
</dbReference>
<dbReference type="PANTHER" id="PTHR30007:SF1">
    <property type="entry name" value="BLR1914 PROTEIN"/>
    <property type="match status" value="1"/>
</dbReference>
<dbReference type="InterPro" id="IPR025161">
    <property type="entry name" value="IS402-like_dom"/>
</dbReference>
<dbReference type="EMBL" id="CP003221">
    <property type="protein sequence ID" value="EGJ50837.1"/>
    <property type="molecule type" value="Genomic_DNA"/>
</dbReference>
<evidence type="ECO:0000313" key="8">
    <source>
        <dbReference type="EMBL" id="EGJ51548.1"/>
    </source>
</evidence>
<dbReference type="PANTHER" id="PTHR30007">
    <property type="entry name" value="PHP DOMAIN PROTEIN"/>
    <property type="match status" value="1"/>
</dbReference>
<evidence type="ECO:0000313" key="6">
    <source>
        <dbReference type="EMBL" id="EGJ50683.1"/>
    </source>
</evidence>
<evidence type="ECO:0000313" key="7">
    <source>
        <dbReference type="EMBL" id="EGJ50837.1"/>
    </source>
</evidence>
<dbReference type="AlphaFoldDB" id="F3YTT2"/>
<dbReference type="Pfam" id="PF01609">
    <property type="entry name" value="DDE_Tnp_1"/>
    <property type="match status" value="1"/>
</dbReference>
<evidence type="ECO:0000313" key="9">
    <source>
        <dbReference type="EMBL" id="EGJ51596.1"/>
    </source>
</evidence>
<dbReference type="NCBIfam" id="NF033580">
    <property type="entry name" value="transpos_IS5_3"/>
    <property type="match status" value="1"/>
</dbReference>
<evidence type="ECO:0000313" key="4">
    <source>
        <dbReference type="EMBL" id="EGJ48463.1"/>
    </source>
</evidence>
<proteinExistence type="predicted"/>
<sequence>MGVKPFLTDEQWQRIEPLLPRLESRGRPWRDDRQVFEGVLWVLKTGARWRDLPEAYPSPSTCWRRLKLWEEHGVWLTLWRAFLAELDAQGRLNWSEAFLDGSFVSAKKRGPCVGKTKRGKGTKWMVVVDGQGIPLGGTLASASPAELNLAQATLDTISVPRHGRGRPRKRPTRLIVDKGYDADWFRKSLKQRGIEVVCPHRRGRRSRPLQKESELWRYARRWIVERTIAWLGNFRRLVIRHERLLAVYQGFFHIACLLITLRHL</sequence>
<dbReference type="EMBL" id="CP003221">
    <property type="protein sequence ID" value="EGJ48391.1"/>
    <property type="molecule type" value="Genomic_DNA"/>
</dbReference>
<dbReference type="KEGG" id="daf:Desaf_0103"/>